<name>A0A7X2XER7_9FIRM</name>
<accession>A0A7X2XER7</accession>
<evidence type="ECO:0000256" key="9">
    <source>
        <dbReference type="ARBA" id="ARBA00023209"/>
    </source>
</evidence>
<evidence type="ECO:0000256" key="3">
    <source>
        <dbReference type="ARBA" id="ARBA00022516"/>
    </source>
</evidence>
<feature type="transmembrane region" description="Helical" evidence="11">
    <location>
        <begin position="178"/>
        <end position="195"/>
    </location>
</feature>
<dbReference type="Proteomes" id="UP000443070">
    <property type="component" value="Unassembled WGS sequence"/>
</dbReference>
<evidence type="ECO:0000256" key="7">
    <source>
        <dbReference type="ARBA" id="ARBA00023098"/>
    </source>
</evidence>
<dbReference type="EMBL" id="WNBM01000001">
    <property type="protein sequence ID" value="MTT75307.1"/>
    <property type="molecule type" value="Genomic_DNA"/>
</dbReference>
<evidence type="ECO:0000256" key="11">
    <source>
        <dbReference type="SAM" id="Phobius"/>
    </source>
</evidence>
<dbReference type="EC" id="2.7.8.8" evidence="12"/>
<sequence>MNYRRIIPNSISALSLTFGVLSIFDTFEGNFSRAAIFIILAVIADSMDGRAARFLGVGGGEFGKELDSLCDLGSFGVAPAILIYQYGMTDLGLLGKLIASIFTICGAMRLARFNVNVGEVKGYFQGMPIPAGACVLATYVLSGYSFSTYFVAILTFVIGCIMYSNVKFPDFKGKGNPMFLPPVIVAAAVGIYLLYVNLSAWPFAAMFTYSLAGIINCVYAKMLNKQ</sequence>
<comment type="similarity">
    <text evidence="2">Belongs to the CDP-alcohol phosphatidyltransferase class-I family.</text>
</comment>
<feature type="transmembrane region" description="Helical" evidence="11">
    <location>
        <begin position="201"/>
        <end position="220"/>
    </location>
</feature>
<evidence type="ECO:0000256" key="10">
    <source>
        <dbReference type="ARBA" id="ARBA00023264"/>
    </source>
</evidence>
<dbReference type="EMBL" id="WNBW01000001">
    <property type="protein sequence ID" value="MTU03439.1"/>
    <property type="molecule type" value="Genomic_DNA"/>
</dbReference>
<keyword evidence="7" id="KW-0443">Lipid metabolism</keyword>
<evidence type="ECO:0000313" key="14">
    <source>
        <dbReference type="Proteomes" id="UP000443070"/>
    </source>
</evidence>
<evidence type="ECO:0000256" key="8">
    <source>
        <dbReference type="ARBA" id="ARBA00023136"/>
    </source>
</evidence>
<dbReference type="InterPro" id="IPR000462">
    <property type="entry name" value="CDP-OH_P_trans"/>
</dbReference>
<feature type="transmembrane region" description="Helical" evidence="11">
    <location>
        <begin position="147"/>
        <end position="166"/>
    </location>
</feature>
<evidence type="ECO:0000256" key="2">
    <source>
        <dbReference type="ARBA" id="ARBA00010441"/>
    </source>
</evidence>
<organism evidence="12 15">
    <name type="scientific">Phascolarctobacterium faecium</name>
    <dbReference type="NCBI Taxonomy" id="33025"/>
    <lineage>
        <taxon>Bacteria</taxon>
        <taxon>Bacillati</taxon>
        <taxon>Bacillota</taxon>
        <taxon>Negativicutes</taxon>
        <taxon>Acidaminococcales</taxon>
        <taxon>Acidaminococcaceae</taxon>
        <taxon>Phascolarctobacterium</taxon>
    </lineage>
</organism>
<evidence type="ECO:0000256" key="4">
    <source>
        <dbReference type="ARBA" id="ARBA00022679"/>
    </source>
</evidence>
<evidence type="ECO:0000256" key="5">
    <source>
        <dbReference type="ARBA" id="ARBA00022692"/>
    </source>
</evidence>
<dbReference type="NCBIfam" id="TIGR00473">
    <property type="entry name" value="pssA"/>
    <property type="match status" value="1"/>
</dbReference>
<keyword evidence="9" id="KW-0594">Phospholipid biosynthesis</keyword>
<dbReference type="Pfam" id="PF01066">
    <property type="entry name" value="CDP-OH_P_transf"/>
    <property type="match status" value="1"/>
</dbReference>
<evidence type="ECO:0000313" key="13">
    <source>
        <dbReference type="EMBL" id="MTU03439.1"/>
    </source>
</evidence>
<dbReference type="GO" id="GO:0003882">
    <property type="term" value="F:CDP-diacylglycerol-serine O-phosphatidyltransferase activity"/>
    <property type="evidence" value="ECO:0007669"/>
    <property type="project" value="UniProtKB-EC"/>
</dbReference>
<comment type="caution">
    <text evidence="12">The sequence shown here is derived from an EMBL/GenBank/DDBJ whole genome shotgun (WGS) entry which is preliminary data.</text>
</comment>
<dbReference type="AlphaFoldDB" id="A0A7X2XER7"/>
<dbReference type="InterPro" id="IPR004533">
    <property type="entry name" value="CDP-diaglyc--ser_O-PTrfase"/>
</dbReference>
<evidence type="ECO:0000313" key="12">
    <source>
        <dbReference type="EMBL" id="MTT75307.1"/>
    </source>
</evidence>
<comment type="subcellular location">
    <subcellularLocation>
        <location evidence="1">Membrane</location>
        <topology evidence="1">Multi-pass membrane protein</topology>
    </subcellularLocation>
</comment>
<proteinExistence type="inferred from homology"/>
<protein>
    <submittedName>
        <fullName evidence="12">CDP-diacylglycerol--serine O-phosphatidyltransferase</fullName>
        <ecNumber evidence="12">2.7.8.8</ecNumber>
    </submittedName>
</protein>
<dbReference type="GO" id="GO:0016020">
    <property type="term" value="C:membrane"/>
    <property type="evidence" value="ECO:0007669"/>
    <property type="project" value="UniProtKB-SubCell"/>
</dbReference>
<dbReference type="Proteomes" id="UP000484547">
    <property type="component" value="Unassembled WGS sequence"/>
</dbReference>
<keyword evidence="5 11" id="KW-0812">Transmembrane</keyword>
<evidence type="ECO:0000256" key="6">
    <source>
        <dbReference type="ARBA" id="ARBA00022989"/>
    </source>
</evidence>
<feature type="transmembrane region" description="Helical" evidence="11">
    <location>
        <begin position="93"/>
        <end position="111"/>
    </location>
</feature>
<dbReference type="Gene3D" id="1.20.120.1760">
    <property type="match status" value="1"/>
</dbReference>
<keyword evidence="3" id="KW-0444">Lipid biosynthesis</keyword>
<keyword evidence="6 11" id="KW-1133">Transmembrane helix</keyword>
<keyword evidence="10" id="KW-1208">Phospholipid metabolism</keyword>
<dbReference type="GO" id="GO:0008654">
    <property type="term" value="P:phospholipid biosynthetic process"/>
    <property type="evidence" value="ECO:0007669"/>
    <property type="project" value="UniProtKB-KW"/>
</dbReference>
<evidence type="ECO:0000313" key="15">
    <source>
        <dbReference type="Proteomes" id="UP000484547"/>
    </source>
</evidence>
<dbReference type="OrthoDB" id="9777147at2"/>
<keyword evidence="8 11" id="KW-0472">Membrane</keyword>
<gene>
    <name evidence="12" type="primary">pssA</name>
    <name evidence="12" type="ORF">GMD11_03355</name>
    <name evidence="13" type="ORF">GMD18_03355</name>
</gene>
<evidence type="ECO:0000256" key="1">
    <source>
        <dbReference type="ARBA" id="ARBA00004141"/>
    </source>
</evidence>
<dbReference type="RefSeq" id="WP_155163667.1">
    <property type="nucleotide sequence ID" value="NZ_CATWQF010000001.1"/>
</dbReference>
<keyword evidence="14" id="KW-1185">Reference proteome</keyword>
<dbReference type="InterPro" id="IPR043130">
    <property type="entry name" value="CDP-OH_PTrfase_TM_dom"/>
</dbReference>
<reference evidence="14 15" key="1">
    <citation type="journal article" date="2019" name="Nat. Med.">
        <title>A library of human gut bacterial isolates paired with longitudinal multiomics data enables mechanistic microbiome research.</title>
        <authorList>
            <person name="Poyet M."/>
            <person name="Groussin M."/>
            <person name="Gibbons S.M."/>
            <person name="Avila-Pacheco J."/>
            <person name="Jiang X."/>
            <person name="Kearney S.M."/>
            <person name="Perrotta A.R."/>
            <person name="Berdy B."/>
            <person name="Zhao S."/>
            <person name="Lieberman T.D."/>
            <person name="Swanson P.K."/>
            <person name="Smith M."/>
            <person name="Roesemann S."/>
            <person name="Alexander J.E."/>
            <person name="Rich S.A."/>
            <person name="Livny J."/>
            <person name="Vlamakis H."/>
            <person name="Clish C."/>
            <person name="Bullock K."/>
            <person name="Deik A."/>
            <person name="Scott J."/>
            <person name="Pierce K.A."/>
            <person name="Xavier R.J."/>
            <person name="Alm E.J."/>
        </authorList>
    </citation>
    <scope>NUCLEOTIDE SEQUENCE [LARGE SCALE GENOMIC DNA]</scope>
    <source>
        <strain evidence="12 15">BIOML-A13</strain>
        <strain evidence="13 14">BIOML-A3</strain>
    </source>
</reference>
<keyword evidence="4 12" id="KW-0808">Transferase</keyword>